<name>A0ABW4RVX4_9ACTN</name>
<dbReference type="RefSeq" id="WP_343873576.1">
    <property type="nucleotide sequence ID" value="NZ_BAAAIX010000017.1"/>
</dbReference>
<evidence type="ECO:0000313" key="3">
    <source>
        <dbReference type="Proteomes" id="UP001597326"/>
    </source>
</evidence>
<evidence type="ECO:0000313" key="2">
    <source>
        <dbReference type="EMBL" id="MFD1890472.1"/>
    </source>
</evidence>
<reference evidence="3" key="1">
    <citation type="journal article" date="2019" name="Int. J. Syst. Evol. Microbiol.">
        <title>The Global Catalogue of Microorganisms (GCM) 10K type strain sequencing project: providing services to taxonomists for standard genome sequencing and annotation.</title>
        <authorList>
            <consortium name="The Broad Institute Genomics Platform"/>
            <consortium name="The Broad Institute Genome Sequencing Center for Infectious Disease"/>
            <person name="Wu L."/>
            <person name="Ma J."/>
        </authorList>
    </citation>
    <scope>NUCLEOTIDE SEQUENCE [LARGE SCALE GENOMIC DNA]</scope>
    <source>
        <strain evidence="3">CAIM 431</strain>
    </source>
</reference>
<keyword evidence="3" id="KW-1185">Reference proteome</keyword>
<feature type="compositionally biased region" description="Low complexity" evidence="1">
    <location>
        <begin position="103"/>
        <end position="116"/>
    </location>
</feature>
<dbReference type="EMBL" id="JBHUFZ010000020">
    <property type="protein sequence ID" value="MFD1890472.1"/>
    <property type="molecule type" value="Genomic_DNA"/>
</dbReference>
<feature type="region of interest" description="Disordered" evidence="1">
    <location>
        <begin position="51"/>
        <end position="153"/>
    </location>
</feature>
<accession>A0ABW4RVX4</accession>
<sequence length="153" mass="16355">MIETTMAMICRMVATKEERISSGRTAPWASTCASAGLLATSSPIELTRLPNIEPSARKPTIQPTTAPRCRCQASDQMPKRGPPCAGPGRVDRWPWPKSRRPSSQKATAMQTTAKTSGTSSGHQRLPAAGRVSESQLKGVAQRVHSGRSGLEST</sequence>
<comment type="caution">
    <text evidence="2">The sequence shown here is derived from an EMBL/GenBank/DDBJ whole genome shotgun (WGS) entry which is preliminary data.</text>
</comment>
<evidence type="ECO:0000256" key="1">
    <source>
        <dbReference type="SAM" id="MobiDB-lite"/>
    </source>
</evidence>
<protein>
    <submittedName>
        <fullName evidence="2">Uncharacterized protein</fullName>
    </submittedName>
</protein>
<proteinExistence type="predicted"/>
<organism evidence="2 3">
    <name type="scientific">Luteococcus peritonei</name>
    <dbReference type="NCBI Taxonomy" id="88874"/>
    <lineage>
        <taxon>Bacteria</taxon>
        <taxon>Bacillati</taxon>
        <taxon>Actinomycetota</taxon>
        <taxon>Actinomycetes</taxon>
        <taxon>Propionibacteriales</taxon>
        <taxon>Propionibacteriaceae</taxon>
        <taxon>Luteococcus</taxon>
    </lineage>
</organism>
<dbReference type="Proteomes" id="UP001597326">
    <property type="component" value="Unassembled WGS sequence"/>
</dbReference>
<gene>
    <name evidence="2" type="ORF">ACFSCS_09815</name>
</gene>